<dbReference type="GO" id="GO:0005886">
    <property type="term" value="C:plasma membrane"/>
    <property type="evidence" value="ECO:0007669"/>
    <property type="project" value="TreeGrafter"/>
</dbReference>
<name>A0A932I243_UNCTE</name>
<dbReference type="InterPro" id="IPR052894">
    <property type="entry name" value="AsmA-related"/>
</dbReference>
<gene>
    <name evidence="2" type="ORF">HYZ11_09540</name>
</gene>
<feature type="domain" description="AsmA" evidence="1">
    <location>
        <begin position="345"/>
        <end position="534"/>
    </location>
</feature>
<protein>
    <submittedName>
        <fullName evidence="2">AsmA family protein</fullName>
    </submittedName>
</protein>
<dbReference type="GO" id="GO:0090313">
    <property type="term" value="P:regulation of protein targeting to membrane"/>
    <property type="evidence" value="ECO:0007669"/>
    <property type="project" value="TreeGrafter"/>
</dbReference>
<proteinExistence type="predicted"/>
<feature type="domain" description="AsmA" evidence="1">
    <location>
        <begin position="4"/>
        <end position="128"/>
    </location>
</feature>
<dbReference type="EMBL" id="JACPUR010000019">
    <property type="protein sequence ID" value="MBI3127834.1"/>
    <property type="molecule type" value="Genomic_DNA"/>
</dbReference>
<comment type="caution">
    <text evidence="2">The sequence shown here is derived from an EMBL/GenBank/DDBJ whole genome shotgun (WGS) entry which is preliminary data.</text>
</comment>
<evidence type="ECO:0000259" key="1">
    <source>
        <dbReference type="Pfam" id="PF05170"/>
    </source>
</evidence>
<reference evidence="2" key="1">
    <citation type="submission" date="2020-07" db="EMBL/GenBank/DDBJ databases">
        <title>Huge and variable diversity of episymbiotic CPR bacteria and DPANN archaea in groundwater ecosystems.</title>
        <authorList>
            <person name="He C.Y."/>
            <person name="Keren R."/>
            <person name="Whittaker M."/>
            <person name="Farag I.F."/>
            <person name="Doudna J."/>
            <person name="Cate J.H.D."/>
            <person name="Banfield J.F."/>
        </authorList>
    </citation>
    <scope>NUCLEOTIDE SEQUENCE</scope>
    <source>
        <strain evidence="2">NC_groundwater_763_Ag_S-0.2um_68_21</strain>
    </source>
</reference>
<dbReference type="PANTHER" id="PTHR30441">
    <property type="entry name" value="DUF748 DOMAIN-CONTAINING PROTEIN"/>
    <property type="match status" value="1"/>
</dbReference>
<dbReference type="AlphaFoldDB" id="A0A932I243"/>
<dbReference type="PANTHER" id="PTHR30441:SF4">
    <property type="entry name" value="PROTEIN ASMA"/>
    <property type="match status" value="1"/>
</dbReference>
<evidence type="ECO:0000313" key="2">
    <source>
        <dbReference type="EMBL" id="MBI3127834.1"/>
    </source>
</evidence>
<evidence type="ECO:0000313" key="3">
    <source>
        <dbReference type="Proteomes" id="UP000782312"/>
    </source>
</evidence>
<dbReference type="Pfam" id="PF05170">
    <property type="entry name" value="AsmA"/>
    <property type="match status" value="2"/>
</dbReference>
<sequence>MRMRTVAGALALLLVLAIAGGIAYIKSIDPNQYKGYIVQQAKAATGRDLKLEGPISLAIGWSPALVVEGASFSNASWGTRPEMARLRRLEVEVELWPLLSRDIRLKRLVLVGPDILLETDRQGRGNWMFGEPGAGGGAGGGLPAGLSVSLRLEDGLVTYRDGQTGEVQKLAIERMTTRAEGLEAPVTLDLKGAYMDLPLRAKGKVGALGRILGSGGTFPLDIQASLAGVEAQVKGEIGNLQKMSGVRLAVSASAASLAALKPIAGEMAASLGKLSFSAEVKGGPDIFQADNLKLALGGTDLAGKAGVNLKGAKPLITAELASKRAVLADFLGAPEGGKAAGGGQKKSAARKGKVFPNDPLPLDALGLLDADVRYTAGEVVAPGATLREVAARLVLRGGKLSVQPFTAKVAGGEAAGGLSLDAGTKAAAAGMKVKGLELGALLKEAGHRDWVSGRADLAVDLKGRGASVAAIMASLNGETKFVMANGRASTAGLDYAIGGFTQVLGTLLSKGTDKVALNCAVSDFLVRDGVATSRALVVDSEFSTIAGEGKIDLGRETLDMKVTPRPKSATLNLSVPVNIQGTLANPKVRPDELAVARRLGGIAGIFIFPPAAIAGLGDLGSADNPCLKLMAAPGQPPAKQPTSAAGKAAEELKKGVEGIGQGLKGLFGR</sequence>
<organism evidence="2 3">
    <name type="scientific">Tectimicrobiota bacterium</name>
    <dbReference type="NCBI Taxonomy" id="2528274"/>
    <lineage>
        <taxon>Bacteria</taxon>
        <taxon>Pseudomonadati</taxon>
        <taxon>Nitrospinota/Tectimicrobiota group</taxon>
        <taxon>Candidatus Tectimicrobiota</taxon>
    </lineage>
</organism>
<dbReference type="Proteomes" id="UP000782312">
    <property type="component" value="Unassembled WGS sequence"/>
</dbReference>
<dbReference type="InterPro" id="IPR007844">
    <property type="entry name" value="AsmA"/>
</dbReference>
<accession>A0A932I243</accession>